<dbReference type="Pfam" id="PF08281">
    <property type="entry name" value="Sigma70_r4_2"/>
    <property type="match status" value="1"/>
</dbReference>
<feature type="domain" description="RNA polymerase sigma-70 region 2" evidence="5">
    <location>
        <begin position="13"/>
        <end position="77"/>
    </location>
</feature>
<name>A0A4U2YBQ0_9BACL</name>
<dbReference type="InterPro" id="IPR013249">
    <property type="entry name" value="RNA_pol_sigma70_r4_t2"/>
</dbReference>
<dbReference type="AlphaFoldDB" id="A0A4U2YBQ0"/>
<dbReference type="InterPro" id="IPR014284">
    <property type="entry name" value="RNA_pol_sigma-70_dom"/>
</dbReference>
<dbReference type="EMBL" id="SZNK01000001">
    <property type="protein sequence ID" value="TKI58200.1"/>
    <property type="molecule type" value="Genomic_DNA"/>
</dbReference>
<dbReference type="SUPFAM" id="SSF88659">
    <property type="entry name" value="Sigma3 and sigma4 domains of RNA polymerase sigma factors"/>
    <property type="match status" value="1"/>
</dbReference>
<proteinExistence type="inferred from homology"/>
<dbReference type="Gene3D" id="1.10.1740.10">
    <property type="match status" value="1"/>
</dbReference>
<dbReference type="OrthoDB" id="2470848at2"/>
<dbReference type="NCBIfam" id="TIGR02937">
    <property type="entry name" value="sigma70-ECF"/>
    <property type="match status" value="1"/>
</dbReference>
<dbReference type="PANTHER" id="PTHR43133:SF60">
    <property type="entry name" value="RNA POLYMERASE SIGMA FACTOR SIGV"/>
    <property type="match status" value="1"/>
</dbReference>
<evidence type="ECO:0000256" key="3">
    <source>
        <dbReference type="ARBA" id="ARBA00023082"/>
    </source>
</evidence>
<dbReference type="SUPFAM" id="SSF88946">
    <property type="entry name" value="Sigma2 domain of RNA polymerase sigma factors"/>
    <property type="match status" value="1"/>
</dbReference>
<dbReference type="RefSeq" id="WP_137031642.1">
    <property type="nucleotide sequence ID" value="NZ_SZNK01000001.1"/>
</dbReference>
<dbReference type="Gene3D" id="1.10.10.10">
    <property type="entry name" value="Winged helix-like DNA-binding domain superfamily/Winged helix DNA-binding domain"/>
    <property type="match status" value="1"/>
</dbReference>
<evidence type="ECO:0000256" key="2">
    <source>
        <dbReference type="ARBA" id="ARBA00023015"/>
    </source>
</evidence>
<dbReference type="InterPro" id="IPR036388">
    <property type="entry name" value="WH-like_DNA-bd_sf"/>
</dbReference>
<dbReference type="InterPro" id="IPR013325">
    <property type="entry name" value="RNA_pol_sigma_r2"/>
</dbReference>
<dbReference type="GO" id="GO:0016987">
    <property type="term" value="F:sigma factor activity"/>
    <property type="evidence" value="ECO:0007669"/>
    <property type="project" value="UniProtKB-KW"/>
</dbReference>
<dbReference type="InterPro" id="IPR013324">
    <property type="entry name" value="RNA_pol_sigma_r3/r4-like"/>
</dbReference>
<feature type="domain" description="RNA polymerase sigma factor 70 region 4 type 2" evidence="6">
    <location>
        <begin position="108"/>
        <end position="158"/>
    </location>
</feature>
<dbReference type="Proteomes" id="UP000307841">
    <property type="component" value="Unassembled WGS sequence"/>
</dbReference>
<gene>
    <name evidence="7" type="ORF">E8L90_23980</name>
</gene>
<dbReference type="InterPro" id="IPR007627">
    <property type="entry name" value="RNA_pol_sigma70_r2"/>
</dbReference>
<dbReference type="Pfam" id="PF04542">
    <property type="entry name" value="Sigma70_r2"/>
    <property type="match status" value="1"/>
</dbReference>
<accession>A0A4U2YBQ0</accession>
<protein>
    <submittedName>
        <fullName evidence="7">RNA polymerase sigma factor</fullName>
    </submittedName>
</protein>
<evidence type="ECO:0000256" key="4">
    <source>
        <dbReference type="ARBA" id="ARBA00023163"/>
    </source>
</evidence>
<evidence type="ECO:0000256" key="1">
    <source>
        <dbReference type="ARBA" id="ARBA00010641"/>
    </source>
</evidence>
<reference evidence="7 8" key="1">
    <citation type="submission" date="2019-04" db="EMBL/GenBank/DDBJ databases">
        <title>Whole genome sequencing of Brevibacillus sp. TGS2-1.</title>
        <authorList>
            <person name="Choi A."/>
        </authorList>
    </citation>
    <scope>NUCLEOTIDE SEQUENCE [LARGE SCALE GENOMIC DNA]</scope>
    <source>
        <strain evidence="7 8">TGS2-1</strain>
    </source>
</reference>
<evidence type="ECO:0000259" key="5">
    <source>
        <dbReference type="Pfam" id="PF04542"/>
    </source>
</evidence>
<dbReference type="InterPro" id="IPR039425">
    <property type="entry name" value="RNA_pol_sigma-70-like"/>
</dbReference>
<evidence type="ECO:0000313" key="8">
    <source>
        <dbReference type="Proteomes" id="UP000307841"/>
    </source>
</evidence>
<dbReference type="GO" id="GO:0003677">
    <property type="term" value="F:DNA binding"/>
    <property type="evidence" value="ECO:0007669"/>
    <property type="project" value="InterPro"/>
</dbReference>
<comment type="similarity">
    <text evidence="1">Belongs to the sigma-70 factor family. ECF subfamily.</text>
</comment>
<dbReference type="CDD" id="cd06171">
    <property type="entry name" value="Sigma70_r4"/>
    <property type="match status" value="1"/>
</dbReference>
<dbReference type="PANTHER" id="PTHR43133">
    <property type="entry name" value="RNA POLYMERASE ECF-TYPE SIGMA FACTO"/>
    <property type="match status" value="1"/>
</dbReference>
<sequence length="180" mass="21334">MHDLEQQILSIHKKYHLDIYQFLLYFTGNHTEAEDLTQEVFIRLLKALPTYDGRSEMKTWIFSIAKYTAIDAYRRRKMYELLPSEWLKRLHSKDGIPESSWESKETQHELMDAIRKLKPAHRMAVYLRGIKEFSIKETAEILGCTESKVKTDFSRGLQILQQKLKPHYYPGGLQTENVKR</sequence>
<comment type="caution">
    <text evidence="7">The sequence shown here is derived from an EMBL/GenBank/DDBJ whole genome shotgun (WGS) entry which is preliminary data.</text>
</comment>
<keyword evidence="8" id="KW-1185">Reference proteome</keyword>
<evidence type="ECO:0000259" key="6">
    <source>
        <dbReference type="Pfam" id="PF08281"/>
    </source>
</evidence>
<evidence type="ECO:0000313" key="7">
    <source>
        <dbReference type="EMBL" id="TKI58200.1"/>
    </source>
</evidence>
<keyword evidence="2" id="KW-0805">Transcription regulation</keyword>
<keyword evidence="3" id="KW-0731">Sigma factor</keyword>
<organism evidence="7 8">
    <name type="scientific">Brevibacillus antibioticus</name>
    <dbReference type="NCBI Taxonomy" id="2570228"/>
    <lineage>
        <taxon>Bacteria</taxon>
        <taxon>Bacillati</taxon>
        <taxon>Bacillota</taxon>
        <taxon>Bacilli</taxon>
        <taxon>Bacillales</taxon>
        <taxon>Paenibacillaceae</taxon>
        <taxon>Brevibacillus</taxon>
    </lineage>
</organism>
<keyword evidence="4" id="KW-0804">Transcription</keyword>
<dbReference type="GO" id="GO:0006352">
    <property type="term" value="P:DNA-templated transcription initiation"/>
    <property type="evidence" value="ECO:0007669"/>
    <property type="project" value="InterPro"/>
</dbReference>